<evidence type="ECO:0008006" key="3">
    <source>
        <dbReference type="Google" id="ProtNLM"/>
    </source>
</evidence>
<dbReference type="SUPFAM" id="SSF47598">
    <property type="entry name" value="Ribbon-helix-helix"/>
    <property type="match status" value="1"/>
</dbReference>
<keyword evidence="2" id="KW-1185">Reference proteome</keyword>
<organism evidence="1 2">
    <name type="scientific">Desulfobaculum bizertense DSM 18034</name>
    <dbReference type="NCBI Taxonomy" id="1121442"/>
    <lineage>
        <taxon>Bacteria</taxon>
        <taxon>Pseudomonadati</taxon>
        <taxon>Thermodesulfobacteriota</taxon>
        <taxon>Desulfovibrionia</taxon>
        <taxon>Desulfovibrionales</taxon>
        <taxon>Desulfovibrionaceae</taxon>
        <taxon>Desulfobaculum</taxon>
    </lineage>
</organism>
<proteinExistence type="predicted"/>
<protein>
    <recommendedName>
        <fullName evidence="3">HicB family protein</fullName>
    </recommendedName>
</protein>
<evidence type="ECO:0000313" key="1">
    <source>
        <dbReference type="EMBL" id="SKA77936.1"/>
    </source>
</evidence>
<dbReference type="RefSeq" id="WP_078685676.1">
    <property type="nucleotide sequence ID" value="NZ_FUYA01000008.1"/>
</dbReference>
<dbReference type="EMBL" id="FUYA01000008">
    <property type="protein sequence ID" value="SKA77936.1"/>
    <property type="molecule type" value="Genomic_DNA"/>
</dbReference>
<dbReference type="Gene3D" id="1.10.1220.10">
    <property type="entry name" value="Met repressor-like"/>
    <property type="match status" value="1"/>
</dbReference>
<dbReference type="STRING" id="1121442.SAMN02745702_02397"/>
<dbReference type="InterPro" id="IPR013321">
    <property type="entry name" value="Arc_rbn_hlx_hlx"/>
</dbReference>
<dbReference type="InterPro" id="IPR010985">
    <property type="entry name" value="Ribbon_hlx_hlx"/>
</dbReference>
<evidence type="ECO:0000313" key="2">
    <source>
        <dbReference type="Proteomes" id="UP000189733"/>
    </source>
</evidence>
<dbReference type="GO" id="GO:0006355">
    <property type="term" value="P:regulation of DNA-templated transcription"/>
    <property type="evidence" value="ECO:0007669"/>
    <property type="project" value="InterPro"/>
</dbReference>
<reference evidence="1 2" key="1">
    <citation type="submission" date="2017-02" db="EMBL/GenBank/DDBJ databases">
        <authorList>
            <person name="Peterson S.W."/>
        </authorList>
    </citation>
    <scope>NUCLEOTIDE SEQUENCE [LARGE SCALE GENOMIC DNA]</scope>
    <source>
        <strain evidence="1 2">DSM 18034</strain>
    </source>
</reference>
<dbReference type="OrthoDB" id="5465331at2"/>
<sequence length="60" mass="7229">MTQHDKKQLTLRIPHEIHKKMRILAALSDMNMTEYFIELVDREFSQQVKKTGQEQFTLPR</sequence>
<gene>
    <name evidence="1" type="ORF">SAMN02745702_02397</name>
</gene>
<name>A0A1T4WKP8_9BACT</name>
<dbReference type="Proteomes" id="UP000189733">
    <property type="component" value="Unassembled WGS sequence"/>
</dbReference>
<dbReference type="AlphaFoldDB" id="A0A1T4WKP8"/>
<accession>A0A1T4WKP8</accession>